<feature type="domain" description="Transposase IS200-like" evidence="1">
    <location>
        <begin position="9"/>
        <end position="160"/>
    </location>
</feature>
<dbReference type="GO" id="GO:0003677">
    <property type="term" value="F:DNA binding"/>
    <property type="evidence" value="ECO:0007669"/>
    <property type="project" value="InterPro"/>
</dbReference>
<reference evidence="2 3" key="1">
    <citation type="journal article" date="2016" name="Nat. Commun.">
        <title>Thousands of microbial genomes shed light on interconnected biogeochemical processes in an aquifer system.</title>
        <authorList>
            <person name="Anantharaman K."/>
            <person name="Brown C.T."/>
            <person name="Hug L.A."/>
            <person name="Sharon I."/>
            <person name="Castelle C.J."/>
            <person name="Probst A.J."/>
            <person name="Thomas B.C."/>
            <person name="Singh A."/>
            <person name="Wilkins M.J."/>
            <person name="Karaoz U."/>
            <person name="Brodie E.L."/>
            <person name="Williams K.H."/>
            <person name="Hubbard S.S."/>
            <person name="Banfield J.F."/>
        </authorList>
    </citation>
    <scope>NUCLEOTIDE SEQUENCE [LARGE SCALE GENOMIC DNA]</scope>
</reference>
<dbReference type="EMBL" id="MFUC01000013">
    <property type="protein sequence ID" value="OGI72045.1"/>
    <property type="molecule type" value="Genomic_DNA"/>
</dbReference>
<dbReference type="Gene3D" id="3.30.70.1290">
    <property type="entry name" value="Transposase IS200-like"/>
    <property type="match status" value="1"/>
</dbReference>
<name>A0A1F6VRH9_9BACT</name>
<dbReference type="SUPFAM" id="SSF143422">
    <property type="entry name" value="Transposase IS200-like"/>
    <property type="match status" value="1"/>
</dbReference>
<dbReference type="STRING" id="1801752.A3J61_01555"/>
<protein>
    <recommendedName>
        <fullName evidence="1">Transposase IS200-like domain-containing protein</fullName>
    </recommendedName>
</protein>
<accession>A0A1F6VRH9</accession>
<gene>
    <name evidence="2" type="ORF">A3J61_01555</name>
</gene>
<dbReference type="PANTHER" id="PTHR34322:SF2">
    <property type="entry name" value="TRANSPOSASE IS200-LIKE DOMAIN-CONTAINING PROTEIN"/>
    <property type="match status" value="1"/>
</dbReference>
<dbReference type="Proteomes" id="UP000179686">
    <property type="component" value="Unassembled WGS sequence"/>
</dbReference>
<dbReference type="InterPro" id="IPR002686">
    <property type="entry name" value="Transposase_17"/>
</dbReference>
<organism evidence="2 3">
    <name type="scientific">Candidatus Nomurabacteria bacterium RIFCSPHIGHO2_02_FULL_38_15</name>
    <dbReference type="NCBI Taxonomy" id="1801752"/>
    <lineage>
        <taxon>Bacteria</taxon>
        <taxon>Candidatus Nomuraibacteriota</taxon>
    </lineage>
</organism>
<dbReference type="SMART" id="SM01321">
    <property type="entry name" value="Y1_Tnp"/>
    <property type="match status" value="1"/>
</dbReference>
<evidence type="ECO:0000259" key="1">
    <source>
        <dbReference type="SMART" id="SM01321"/>
    </source>
</evidence>
<comment type="caution">
    <text evidence="2">The sequence shown here is derived from an EMBL/GenBank/DDBJ whole genome shotgun (WGS) entry which is preliminary data.</text>
</comment>
<dbReference type="PANTHER" id="PTHR34322">
    <property type="entry name" value="TRANSPOSASE, Y1_TNP DOMAIN-CONTAINING"/>
    <property type="match status" value="1"/>
</dbReference>
<evidence type="ECO:0000313" key="3">
    <source>
        <dbReference type="Proteomes" id="UP000179686"/>
    </source>
</evidence>
<dbReference type="GO" id="GO:0004803">
    <property type="term" value="F:transposase activity"/>
    <property type="evidence" value="ECO:0007669"/>
    <property type="project" value="InterPro"/>
</dbReference>
<sequence length="234" mass="28228">MPNRKTPLVVGEYYHIYNRGNSKQKIFLDDQDYDYFIKCLYCCNTCKSFTFREDIVKNGIDAFDFDRDETLVSIGAWTLMPNHFHIYITMSHKSDLWLSLKKYKDKNKISEFMRKVCTAYAKYFNSKYNRTGGLFESKFKSTHINNNNQAKYLFSYIHLNCVKLIQKDWKENGINDVEKALDFISKYKWSSYKDYHINERRYAKILDLEVFPKYFSNIKDFDKEILIWLKYKEA</sequence>
<dbReference type="GO" id="GO:0006313">
    <property type="term" value="P:DNA transposition"/>
    <property type="evidence" value="ECO:0007669"/>
    <property type="project" value="InterPro"/>
</dbReference>
<dbReference type="AlphaFoldDB" id="A0A1F6VRH9"/>
<proteinExistence type="predicted"/>
<evidence type="ECO:0000313" key="2">
    <source>
        <dbReference type="EMBL" id="OGI72045.1"/>
    </source>
</evidence>
<dbReference type="InterPro" id="IPR036515">
    <property type="entry name" value="Transposase_17_sf"/>
</dbReference>